<dbReference type="CDD" id="cd00063">
    <property type="entry name" value="FN3"/>
    <property type="match status" value="2"/>
</dbReference>
<dbReference type="SMART" id="SM00060">
    <property type="entry name" value="FN3"/>
    <property type="match status" value="2"/>
</dbReference>
<feature type="region of interest" description="Disordered" evidence="6">
    <location>
        <begin position="1141"/>
        <end position="1161"/>
    </location>
</feature>
<feature type="domain" description="SLH" evidence="10">
    <location>
        <begin position="1322"/>
        <end position="1385"/>
    </location>
</feature>
<dbReference type="InterPro" id="IPR050258">
    <property type="entry name" value="Leguminous_Lectin"/>
</dbReference>
<dbReference type="PANTHER" id="PTHR32401">
    <property type="entry name" value="CONCANAVALIN A-LIKE LECTIN FAMILY PROTEIN"/>
    <property type="match status" value="1"/>
</dbReference>
<dbReference type="SUPFAM" id="SSF49265">
    <property type="entry name" value="Fibronectin type III"/>
    <property type="match status" value="2"/>
</dbReference>
<dbReference type="InterPro" id="IPR003344">
    <property type="entry name" value="Big_1_dom"/>
</dbReference>
<dbReference type="Gene3D" id="2.60.40.1120">
    <property type="entry name" value="Carboxypeptidase-like, regulatory domain"/>
    <property type="match status" value="2"/>
</dbReference>
<accession>A0ABW3UKL2</accession>
<evidence type="ECO:0000259" key="10">
    <source>
        <dbReference type="PROSITE" id="PS51272"/>
    </source>
</evidence>
<evidence type="ECO:0000259" key="8">
    <source>
        <dbReference type="PROSITE" id="PS50853"/>
    </source>
</evidence>
<dbReference type="InterPro" id="IPR003343">
    <property type="entry name" value="Big_2"/>
</dbReference>
<dbReference type="InterPro" id="IPR013320">
    <property type="entry name" value="ConA-like_dom_sf"/>
</dbReference>
<dbReference type="InterPro" id="IPR008969">
    <property type="entry name" value="CarboxyPept-like_regulatory"/>
</dbReference>
<feature type="region of interest" description="Disordered" evidence="6">
    <location>
        <begin position="1468"/>
        <end position="1488"/>
    </location>
</feature>
<feature type="signal peptide" evidence="7">
    <location>
        <begin position="1"/>
        <end position="31"/>
    </location>
</feature>
<comment type="caution">
    <text evidence="11">The sequence shown here is derived from an EMBL/GenBank/DDBJ whole genome shotgun (WGS) entry which is preliminary data.</text>
</comment>
<evidence type="ECO:0000313" key="11">
    <source>
        <dbReference type="EMBL" id="MFD1220799.1"/>
    </source>
</evidence>
<dbReference type="PROSITE" id="PS50853">
    <property type="entry name" value="FN3"/>
    <property type="match status" value="2"/>
</dbReference>
<feature type="domain" description="SLH" evidence="10">
    <location>
        <begin position="1387"/>
        <end position="1445"/>
    </location>
</feature>
<dbReference type="PROSITE" id="PS51272">
    <property type="entry name" value="SLH"/>
    <property type="match status" value="3"/>
</dbReference>
<dbReference type="InterPro" id="IPR001119">
    <property type="entry name" value="SLH_dom"/>
</dbReference>
<dbReference type="InterPro" id="IPR001220">
    <property type="entry name" value="Legume_lectin_dom"/>
</dbReference>
<feature type="domain" description="Fibronectin type-III" evidence="8">
    <location>
        <begin position="544"/>
        <end position="628"/>
    </location>
</feature>
<feature type="compositionally biased region" description="Basic and acidic residues" evidence="6">
    <location>
        <begin position="1479"/>
        <end position="1488"/>
    </location>
</feature>
<dbReference type="CDD" id="cd01951">
    <property type="entry name" value="lectin_L-type"/>
    <property type="match status" value="1"/>
</dbReference>
<keyword evidence="3" id="KW-0843">Virulence</keyword>
<dbReference type="EMBL" id="JBHTLU010000013">
    <property type="protein sequence ID" value="MFD1220799.1"/>
    <property type="molecule type" value="Genomic_DNA"/>
</dbReference>
<sequence>MKRQKAKWMSWVLMLCMMVTMMQPLTLKANAATSDTKWVTFKNDDFADAKQLNLFKLNGNAKNITDDKGRKVIRLTENVGPVFGSMFNKKMITSTNKYSFSTFFKFRLNANGASDSPADGITFALQAQANDAGATGEGIGYGGIKPSFAVKYDTYQNGNLGDPSNNYIGLAVNGVVSNTKAGWYTNAADLNTKFGVNLSDGNDYYTWIDYDGDSQNVKVYIGKTETRPQVPAINASGVDLETIFTGKPGVYAGFTASTGGSTETHDILSWYFVNELDPIDTTTYQYKQAPTTVKVNAVPTGEPGKYNVIATMYDVDGKPVPDAPLTFKTPQGDVPAQADNNGQASIVVDFGSNPPSDITAIAVGGAYATVKIPPAPTNLATGTTAQTANTLKWSTVTGATYYNVYKDGVLLATNVTGATYNVTGLTPGEFATFTVTAVTNNAEGIAESLPSNSVTLPIPVGVAIDTPQYTLPVGSTHQTVVSTVYSDGSKTDVTNQSTFTSTNKTVATVGPDGLVTAIGAGTTVIEAVYNGKKVQATVTVPIAAPTGVATKDVTSTEATIVWNAVPGAQAYNIYDNGKLIASGITDTQYKAIGLTPGSEHKFTVSAVSNGIESKPSGESGATTTTLRDLLVDPANAILVTGTTKQTKASAVYLDESVKDVTKQATYSSSNPAVATVDANGLITAKAPGTTTITVTFDGKTTTQTIVVQDQAPAFNLTFSTSPETVVADGNTKVTLNAKATSPNGEPVAGVPVTFHFGNGSTGDITVMTNDQGIASAEYTVPALQGIIPVSEVITATATDAKSGLSQQQSVNMTYMPAAVTGFVMDQVTGKPAAGATVAVTADFDGDGVIDFNSTVTTGPDGSYVIPVPRGDFTYTMNIETPVQIGNRTVTLKQTQTAVVGPLSGVGQKVDSANKISGVLFVASSGSNSQPNVGSLFGNGNVSVLVEGLNGNSFKTTLPLNAEGNFELADIPQGEYKITYQIKAPNGTLLAGPSTTVKVNKNGELGVVYSLIDPFGVVTDAYTGQVLEGVTTKLYWADTELNKQKGRTAHTEVSLPELPDFAPNKNHNPQITDAFGQYAWMVYPDGDYYIVASKPGYINYNTLDAKPNVEAANGSTSYIKDGIIHVGQDVIGLDFAMRRIPSSDRRSSGGGGSSYVPPVTQPSLNLTVDKNMVKEGEQSTVTIDYKNPTTSSMNGVITFNIPKGAEVVSAGGGTVNGDKITWNISDLPAGQDGSFKVVLKWGLLTAADAEFDLSGQFAVNGTTDVKADSAVKVKVFSDRFGDLKHQRYILGYPDGKFHPDNTLTRAELAAIVARLTENVNVNDALAYNDVQESHWAANYIKIATKHGYFSGFEDGSFRPEAQVSRGELASVMARFLKLSAASPTEYHFQDTEGHWAANAIEQLYRGKFLAGYQDGSFKPNDSIRRVEAVTMINRMLYRGPLQGTEVVFPDVPESHWGFGDVQEATISHESTRNQNGSEAWKSKLADDVQ</sequence>
<dbReference type="PROSITE" id="PS51127">
    <property type="entry name" value="BIG1"/>
    <property type="match status" value="1"/>
</dbReference>
<dbReference type="InterPro" id="IPR008964">
    <property type="entry name" value="Invasin/intimin_cell_adhesion"/>
</dbReference>
<evidence type="ECO:0000256" key="7">
    <source>
        <dbReference type="SAM" id="SignalP"/>
    </source>
</evidence>
<dbReference type="InterPro" id="IPR036116">
    <property type="entry name" value="FN3_sf"/>
</dbReference>
<dbReference type="Gene3D" id="2.60.120.200">
    <property type="match status" value="1"/>
</dbReference>
<evidence type="ECO:0000256" key="5">
    <source>
        <dbReference type="ARBA" id="ARBA00029955"/>
    </source>
</evidence>
<evidence type="ECO:0000313" key="12">
    <source>
        <dbReference type="Proteomes" id="UP001597180"/>
    </source>
</evidence>
<dbReference type="RefSeq" id="WP_345587354.1">
    <property type="nucleotide sequence ID" value="NZ_BAABJG010000006.1"/>
</dbReference>
<feature type="domain" description="Big-1" evidence="9">
    <location>
        <begin position="715"/>
        <end position="813"/>
    </location>
</feature>
<feature type="domain" description="SLH" evidence="10">
    <location>
        <begin position="1257"/>
        <end position="1321"/>
    </location>
</feature>
<dbReference type="SMART" id="SM00635">
    <property type="entry name" value="BID_2"/>
    <property type="match status" value="2"/>
</dbReference>
<evidence type="ECO:0000256" key="3">
    <source>
        <dbReference type="ARBA" id="ARBA00023026"/>
    </source>
</evidence>
<evidence type="ECO:0000256" key="4">
    <source>
        <dbReference type="ARBA" id="ARBA00023157"/>
    </source>
</evidence>
<dbReference type="Proteomes" id="UP001597180">
    <property type="component" value="Unassembled WGS sequence"/>
</dbReference>
<dbReference type="Pfam" id="PF00139">
    <property type="entry name" value="Lectin_legB"/>
    <property type="match status" value="1"/>
</dbReference>
<dbReference type="InterPro" id="IPR056573">
    <property type="entry name" value="Lectin_L-type_dom"/>
</dbReference>
<dbReference type="Pfam" id="PF00395">
    <property type="entry name" value="SLH"/>
    <property type="match status" value="3"/>
</dbReference>
<organism evidence="11 12">
    <name type="scientific">Paenibacillus vulneris</name>
    <dbReference type="NCBI Taxonomy" id="1133364"/>
    <lineage>
        <taxon>Bacteria</taxon>
        <taxon>Bacillati</taxon>
        <taxon>Bacillota</taxon>
        <taxon>Bacilli</taxon>
        <taxon>Bacillales</taxon>
        <taxon>Paenibacillaceae</taxon>
        <taxon>Paenibacillus</taxon>
    </lineage>
</organism>
<feature type="chain" id="PRO_5045458074" description="Intimin" evidence="7">
    <location>
        <begin position="32"/>
        <end position="1488"/>
    </location>
</feature>
<dbReference type="Gene3D" id="2.60.40.10">
    <property type="entry name" value="Immunoglobulins"/>
    <property type="match status" value="3"/>
</dbReference>
<dbReference type="SUPFAM" id="SSF49464">
    <property type="entry name" value="Carboxypeptidase regulatory domain-like"/>
    <property type="match status" value="2"/>
</dbReference>
<proteinExistence type="inferred from homology"/>
<dbReference type="InterPro" id="IPR013783">
    <property type="entry name" value="Ig-like_fold"/>
</dbReference>
<gene>
    <name evidence="11" type="ORF">ACFQ4B_11750</name>
</gene>
<dbReference type="SUPFAM" id="SSF49899">
    <property type="entry name" value="Concanavalin A-like lectins/glucanases"/>
    <property type="match status" value="1"/>
</dbReference>
<reference evidence="12" key="1">
    <citation type="journal article" date="2019" name="Int. J. Syst. Evol. Microbiol.">
        <title>The Global Catalogue of Microorganisms (GCM) 10K type strain sequencing project: providing services to taxonomists for standard genome sequencing and annotation.</title>
        <authorList>
            <consortium name="The Broad Institute Genomics Platform"/>
            <consortium name="The Broad Institute Genome Sequencing Center for Infectious Disease"/>
            <person name="Wu L."/>
            <person name="Ma J."/>
        </authorList>
    </citation>
    <scope>NUCLEOTIDE SEQUENCE [LARGE SCALE GENOMIC DNA]</scope>
    <source>
        <strain evidence="12">CCUG 53270</strain>
    </source>
</reference>
<comment type="similarity">
    <text evidence="1">Belongs to the intimin/invasin family.</text>
</comment>
<feature type="domain" description="Fibronectin type-III" evidence="8">
    <location>
        <begin position="373"/>
        <end position="461"/>
    </location>
</feature>
<name>A0ABW3UKL2_9BACL</name>
<dbReference type="Gene3D" id="2.60.40.1080">
    <property type="match status" value="2"/>
</dbReference>
<keyword evidence="7" id="KW-0732">Signal</keyword>
<evidence type="ECO:0000256" key="1">
    <source>
        <dbReference type="ARBA" id="ARBA00010116"/>
    </source>
</evidence>
<keyword evidence="12" id="KW-1185">Reference proteome</keyword>
<dbReference type="SUPFAM" id="SSF49373">
    <property type="entry name" value="Invasin/intimin cell-adhesion fragments"/>
    <property type="match status" value="3"/>
</dbReference>
<dbReference type="Pfam" id="PF02368">
    <property type="entry name" value="Big_2"/>
    <property type="match status" value="1"/>
</dbReference>
<dbReference type="InterPro" id="IPR003961">
    <property type="entry name" value="FN3_dom"/>
</dbReference>
<evidence type="ECO:0000256" key="2">
    <source>
        <dbReference type="ARBA" id="ARBA00017346"/>
    </source>
</evidence>
<evidence type="ECO:0000259" key="9">
    <source>
        <dbReference type="PROSITE" id="PS51127"/>
    </source>
</evidence>
<dbReference type="PANTHER" id="PTHR32401:SF48">
    <property type="entry name" value="LEGUME LECTIN DOMAIN-CONTAINING PROTEIN"/>
    <property type="match status" value="1"/>
</dbReference>
<keyword evidence="4" id="KW-1015">Disulfide bond</keyword>
<dbReference type="SMART" id="SM00634">
    <property type="entry name" value="BID_1"/>
    <property type="match status" value="1"/>
</dbReference>
<evidence type="ECO:0000256" key="6">
    <source>
        <dbReference type="SAM" id="MobiDB-lite"/>
    </source>
</evidence>
<protein>
    <recommendedName>
        <fullName evidence="2">Intimin</fullName>
    </recommendedName>
    <alternativeName>
        <fullName evidence="5">Attaching and effacing protein</fullName>
    </alternativeName>
</protein>